<dbReference type="AlphaFoldDB" id="A0A8H3FM74"/>
<name>A0A8H3FM74_9LECA</name>
<dbReference type="InterPro" id="IPR054505">
    <property type="entry name" value="Myb_DNA-bind_8"/>
</dbReference>
<dbReference type="Proteomes" id="UP000664521">
    <property type="component" value="Unassembled WGS sequence"/>
</dbReference>
<organism evidence="3 4">
    <name type="scientific">Heterodermia speciosa</name>
    <dbReference type="NCBI Taxonomy" id="116794"/>
    <lineage>
        <taxon>Eukaryota</taxon>
        <taxon>Fungi</taxon>
        <taxon>Dikarya</taxon>
        <taxon>Ascomycota</taxon>
        <taxon>Pezizomycotina</taxon>
        <taxon>Lecanoromycetes</taxon>
        <taxon>OSLEUM clade</taxon>
        <taxon>Lecanoromycetidae</taxon>
        <taxon>Caliciales</taxon>
        <taxon>Physciaceae</taxon>
        <taxon>Heterodermia</taxon>
    </lineage>
</organism>
<dbReference type="EMBL" id="CAJPDS010000045">
    <property type="protein sequence ID" value="CAF9927642.1"/>
    <property type="molecule type" value="Genomic_DNA"/>
</dbReference>
<dbReference type="Pfam" id="PF22980">
    <property type="entry name" value="Myb_DNA-bind_8"/>
    <property type="match status" value="1"/>
</dbReference>
<evidence type="ECO:0000259" key="2">
    <source>
        <dbReference type="Pfam" id="PF22980"/>
    </source>
</evidence>
<evidence type="ECO:0000256" key="1">
    <source>
        <dbReference type="SAM" id="MobiDB-lite"/>
    </source>
</evidence>
<feature type="compositionally biased region" description="Low complexity" evidence="1">
    <location>
        <begin position="68"/>
        <end position="80"/>
    </location>
</feature>
<comment type="caution">
    <text evidence="3">The sequence shown here is derived from an EMBL/GenBank/DDBJ whole genome shotgun (WGS) entry which is preliminary data.</text>
</comment>
<feature type="domain" description="Myb-like DNA-binding" evidence="2">
    <location>
        <begin position="7"/>
        <end position="54"/>
    </location>
</feature>
<sequence length="209" mass="23038">MPATTIESQFAFLISCIRHANNGKIDFEKVAEECSVTSKGAAAKRYERLMKANGLHQPAHSIRDTTVPSAPRKNPSNSSNKGKKRTLTEYESENNNGDDDEELPKEKIESKSESVKEERRKSVMVKQEMPQVDGAYDFPMGGMLSQFSSYHEDEKPMFKDSPDPGIVEAESEGKHALFGKMDYGTFGMSSVGLAGQSSKDMSDSIVIAD</sequence>
<feature type="compositionally biased region" description="Acidic residues" evidence="1">
    <location>
        <begin position="90"/>
        <end position="103"/>
    </location>
</feature>
<accession>A0A8H3FM74</accession>
<feature type="region of interest" description="Disordered" evidence="1">
    <location>
        <begin position="53"/>
        <end position="128"/>
    </location>
</feature>
<protein>
    <recommendedName>
        <fullName evidence="2">Myb-like DNA-binding domain-containing protein</fullName>
    </recommendedName>
</protein>
<dbReference type="OrthoDB" id="5353914at2759"/>
<proteinExistence type="predicted"/>
<reference evidence="3" key="1">
    <citation type="submission" date="2021-03" db="EMBL/GenBank/DDBJ databases">
        <authorList>
            <person name="Tagirdzhanova G."/>
        </authorList>
    </citation>
    <scope>NUCLEOTIDE SEQUENCE</scope>
</reference>
<evidence type="ECO:0000313" key="3">
    <source>
        <dbReference type="EMBL" id="CAF9927642.1"/>
    </source>
</evidence>
<evidence type="ECO:0000313" key="4">
    <source>
        <dbReference type="Proteomes" id="UP000664521"/>
    </source>
</evidence>
<feature type="compositionally biased region" description="Basic and acidic residues" evidence="1">
    <location>
        <begin position="104"/>
        <end position="121"/>
    </location>
</feature>
<keyword evidence="4" id="KW-1185">Reference proteome</keyword>
<gene>
    <name evidence="3" type="ORF">HETSPECPRED_006636</name>
</gene>